<evidence type="ECO:0000256" key="6">
    <source>
        <dbReference type="ARBA" id="ARBA00022674"/>
    </source>
</evidence>
<organism evidence="12 13">
    <name type="scientific">Paramuricea clavata</name>
    <name type="common">Red gorgonian</name>
    <name type="synonym">Violescent sea-whip</name>
    <dbReference type="NCBI Taxonomy" id="317549"/>
    <lineage>
        <taxon>Eukaryota</taxon>
        <taxon>Metazoa</taxon>
        <taxon>Cnidaria</taxon>
        <taxon>Anthozoa</taxon>
        <taxon>Octocorallia</taxon>
        <taxon>Malacalcyonacea</taxon>
        <taxon>Plexauridae</taxon>
        <taxon>Paramuricea</taxon>
    </lineage>
</organism>
<evidence type="ECO:0000256" key="7">
    <source>
        <dbReference type="ARBA" id="ARBA00022729"/>
    </source>
</evidence>
<proteinExistence type="predicted"/>
<dbReference type="GO" id="GO:0001917">
    <property type="term" value="C:photoreceptor inner segment"/>
    <property type="evidence" value="ECO:0007669"/>
    <property type="project" value="UniProtKB-SubCell"/>
</dbReference>
<evidence type="ECO:0000256" key="1">
    <source>
        <dbReference type="ARBA" id="ARBA00004437"/>
    </source>
</evidence>
<evidence type="ECO:0000256" key="10">
    <source>
        <dbReference type="ARBA" id="ARBA00023273"/>
    </source>
</evidence>
<evidence type="ECO:0000256" key="4">
    <source>
        <dbReference type="ARBA" id="ARBA00022525"/>
    </source>
</evidence>
<dbReference type="SMART" id="SM00200">
    <property type="entry name" value="SEA"/>
    <property type="match status" value="2"/>
</dbReference>
<keyword evidence="13" id="KW-1185">Reference proteome</keyword>
<dbReference type="Proteomes" id="UP001152795">
    <property type="component" value="Unassembled WGS sequence"/>
</dbReference>
<evidence type="ECO:0000256" key="9">
    <source>
        <dbReference type="ARBA" id="ARBA00023180"/>
    </source>
</evidence>
<feature type="region of interest" description="Disordered" evidence="11">
    <location>
        <begin position="127"/>
        <end position="172"/>
    </location>
</feature>
<keyword evidence="6" id="KW-0358">Heparin-binding</keyword>
<name>A0A7D9DPY5_PARCT</name>
<feature type="compositionally biased region" description="Low complexity" evidence="11">
    <location>
        <begin position="159"/>
        <end position="172"/>
    </location>
</feature>
<evidence type="ECO:0000256" key="8">
    <source>
        <dbReference type="ARBA" id="ARBA00022737"/>
    </source>
</evidence>
<evidence type="ECO:0000313" key="13">
    <source>
        <dbReference type="Proteomes" id="UP001152795"/>
    </source>
</evidence>
<comment type="caution">
    <text evidence="12">The sequence shown here is derived from an EMBL/GenBank/DDBJ whole genome shotgun (WGS) entry which is preliminary data.</text>
</comment>
<dbReference type="InterPro" id="IPR039861">
    <property type="entry name" value="IMPG"/>
</dbReference>
<dbReference type="InterPro" id="IPR000082">
    <property type="entry name" value="SEA_dom"/>
</dbReference>
<evidence type="ECO:0000256" key="3">
    <source>
        <dbReference type="ARBA" id="ARBA00004593"/>
    </source>
</evidence>
<reference evidence="12" key="1">
    <citation type="submission" date="2020-04" db="EMBL/GenBank/DDBJ databases">
        <authorList>
            <person name="Alioto T."/>
            <person name="Alioto T."/>
            <person name="Gomez Garrido J."/>
        </authorList>
    </citation>
    <scope>NUCLEOTIDE SEQUENCE</scope>
    <source>
        <strain evidence="12">A484AB</strain>
    </source>
</reference>
<feature type="region of interest" description="Disordered" evidence="11">
    <location>
        <begin position="622"/>
        <end position="643"/>
    </location>
</feature>
<dbReference type="Pfam" id="PF01390">
    <property type="entry name" value="SEA"/>
    <property type="match status" value="2"/>
</dbReference>
<keyword evidence="10" id="KW-0966">Cell projection</keyword>
<feature type="compositionally biased region" description="Polar residues" evidence="11">
    <location>
        <begin position="375"/>
        <end position="387"/>
    </location>
</feature>
<evidence type="ECO:0000313" key="12">
    <source>
        <dbReference type="EMBL" id="CAB3990072.1"/>
    </source>
</evidence>
<evidence type="ECO:0000256" key="11">
    <source>
        <dbReference type="SAM" id="MobiDB-lite"/>
    </source>
</evidence>
<accession>A0A7D9DPY5</accession>
<dbReference type="GO" id="GO:0033165">
    <property type="term" value="C:interphotoreceptor matrix"/>
    <property type="evidence" value="ECO:0007669"/>
    <property type="project" value="UniProtKB-SubCell"/>
</dbReference>
<keyword evidence="5" id="KW-0272">Extracellular matrix</keyword>
<dbReference type="PANTHER" id="PTHR12199">
    <property type="entry name" value="INTERPHOTORECEPTOR MATRIX PROTEOGLYCAN"/>
    <property type="match status" value="1"/>
</dbReference>
<feature type="compositionally biased region" description="Polar residues" evidence="11">
    <location>
        <begin position="147"/>
        <end position="158"/>
    </location>
</feature>
<dbReference type="GO" id="GO:0008201">
    <property type="term" value="F:heparin binding"/>
    <property type="evidence" value="ECO:0007669"/>
    <property type="project" value="UniProtKB-KW"/>
</dbReference>
<keyword evidence="8" id="KW-0677">Repeat</keyword>
<dbReference type="PANTHER" id="PTHR12199:SF5">
    <property type="entry name" value="MUCIN-2-LIKE ISOFORM X1"/>
    <property type="match status" value="1"/>
</dbReference>
<evidence type="ECO:0000256" key="2">
    <source>
        <dbReference type="ARBA" id="ARBA00004504"/>
    </source>
</evidence>
<dbReference type="EMBL" id="CACRXK020001595">
    <property type="protein sequence ID" value="CAB3990072.1"/>
    <property type="molecule type" value="Genomic_DNA"/>
</dbReference>
<dbReference type="AlphaFoldDB" id="A0A7D9DPY5"/>
<feature type="region of interest" description="Disordered" evidence="11">
    <location>
        <begin position="375"/>
        <end position="414"/>
    </location>
</feature>
<sequence length="1048" mass="111281">MNKGQTMPELMRFFKADNFVQDLLPMPGAGDKNAKCISDMNNYNVSVLQGEVIYLSVTITEQNLFSSHLENSSSPQYQQLSQAVERKIDSFFKNECSLFSFASAKVLQFRKGSIIADIKLHFAKKDEHSNRKMKRIREKRDDAAKAGQSSPPSYHSTISNSQSPVSELSPSSDTLNFTSSPYASTTSAKSFATSQLDSTANFTASAHFISSAVASMVRSTKILTPSPTNVWPDSTSQVIKTSTANEMSNRNTISSISRSIYAVSYSATYSDPSSTDFSLSMANTVTKLVSSPTNSTLYGPSITSLPSVLAEAVGNSATSSSADESNITSSAHSFSPVANTSATSFLSISVINSSIISGQSFSKVISNTLSVDLEPRTSSVNVSNTSPLMLPSTITQNSSSLSTTNQTQSTSIHPLPTQSFAKSQLDSSANSTTSTHFISSAVASMVRSTKILTPSPTNVWPDSTSQVIKTSTANEMSNRNTISSISRSIYAVSYSATYSDPSSTGFSLSMANTVTKLVSSPTNSTLYGPSITSLPSVLTEAVGNSATSSSADESNITSSAHSFSPVANTSATSFLSISVINSSIISDQSFSKVISNTLSVDLEPITSSVNVSNTSPLMLPSTITQNSSSLSTTNQTQSTSIHPLPTHSSVYTISINANSLSTSPVLPSEVSTSMINSSLIKIVPRSSTHNYSLHFISNVNESTIYANTTHLLTPSSEFVYSSNVSNVSIFVPRNSPSILILTSSTISYNTTASSIHIASSHTVISSQSTKNISSQTSQMASFNSSTPSLTTLTVSSIVTGEVNKSSSAPSFNLTVFSSTHSGSKNYSFTTTKIQASNQTIRSSFPTNATTSDSKFSLNAMKTSTMEINRTNLTSIISTTLVTARNISTKAIQPTSVLSSTPVTSTVTLPIALSKQRIVSGNLTYTNRVYTSQLSNSSSKEYIEMAKEVNSSLVQILQNTPGFVDVEIRGFKNGSVVTIFYVKLESSSNITAQEVGNVITTAASSDNLTFSNINVEAFVLDSVSKGWLPGSYPTIHPFLSALSSPPSVP</sequence>
<dbReference type="InterPro" id="IPR036364">
    <property type="entry name" value="SEA_dom_sf"/>
</dbReference>
<dbReference type="Gene3D" id="3.30.70.960">
    <property type="entry name" value="SEA domain"/>
    <property type="match status" value="2"/>
</dbReference>
<evidence type="ECO:0000256" key="5">
    <source>
        <dbReference type="ARBA" id="ARBA00022530"/>
    </source>
</evidence>
<protein>
    <submittedName>
        <fullName evidence="12">Uncharacterized protein</fullName>
    </submittedName>
</protein>
<gene>
    <name evidence="12" type="ORF">PACLA_8A038416</name>
</gene>
<keyword evidence="4" id="KW-0964">Secreted</keyword>
<feature type="compositionally biased region" description="Low complexity" evidence="11">
    <location>
        <begin position="622"/>
        <end position="641"/>
    </location>
</feature>
<dbReference type="SUPFAM" id="SSF82671">
    <property type="entry name" value="SEA domain"/>
    <property type="match status" value="2"/>
</dbReference>
<keyword evidence="9" id="KW-0325">Glycoprotein</keyword>
<comment type="subcellular location">
    <subcellularLocation>
        <location evidence="2">Cell projection</location>
        <location evidence="2">Cilium</location>
        <location evidence="2">Photoreceptor outer segment</location>
    </subcellularLocation>
    <subcellularLocation>
        <location evidence="1">Photoreceptor inner segment</location>
    </subcellularLocation>
    <subcellularLocation>
        <location evidence="3">Secreted</location>
        <location evidence="3">Extracellular space</location>
        <location evidence="3">Extracellular matrix</location>
        <location evidence="3">Interphotoreceptor matrix</location>
    </subcellularLocation>
</comment>
<feature type="compositionally biased region" description="Low complexity" evidence="11">
    <location>
        <begin position="392"/>
        <end position="412"/>
    </location>
</feature>
<dbReference type="PROSITE" id="PS50024">
    <property type="entry name" value="SEA"/>
    <property type="match status" value="2"/>
</dbReference>
<dbReference type="GO" id="GO:0007601">
    <property type="term" value="P:visual perception"/>
    <property type="evidence" value="ECO:0007669"/>
    <property type="project" value="InterPro"/>
</dbReference>
<keyword evidence="7" id="KW-0732">Signal</keyword>
<dbReference type="GO" id="GO:0001750">
    <property type="term" value="C:photoreceptor outer segment"/>
    <property type="evidence" value="ECO:0007669"/>
    <property type="project" value="UniProtKB-SubCell"/>
</dbReference>